<gene>
    <name evidence="3" type="ORF">CITRO92_1939</name>
</gene>
<evidence type="ECO:0000256" key="1">
    <source>
        <dbReference type="SAM" id="MobiDB-lite"/>
    </source>
</evidence>
<feature type="transmembrane region" description="Helical" evidence="2">
    <location>
        <begin position="238"/>
        <end position="257"/>
    </location>
</feature>
<dbReference type="NCBIfam" id="TIGR03747">
    <property type="entry name" value="conj_TIGR03747"/>
    <property type="match status" value="1"/>
</dbReference>
<dbReference type="EMBL" id="LT556085">
    <property type="protein sequence ID" value="SAZ38204.1"/>
    <property type="molecule type" value="Genomic_DNA"/>
</dbReference>
<evidence type="ECO:0000256" key="2">
    <source>
        <dbReference type="SAM" id="Phobius"/>
    </source>
</evidence>
<protein>
    <recommendedName>
        <fullName evidence="5">TIGR03747 family integrating conjugative element membrane protein</fullName>
    </recommendedName>
</protein>
<organism evidence="3 4">
    <name type="scientific">Citrobacter amalonaticus</name>
    <dbReference type="NCBI Taxonomy" id="35703"/>
    <lineage>
        <taxon>Bacteria</taxon>
        <taxon>Pseudomonadati</taxon>
        <taxon>Pseudomonadota</taxon>
        <taxon>Gammaproteobacteria</taxon>
        <taxon>Enterobacterales</taxon>
        <taxon>Enterobacteriaceae</taxon>
        <taxon>Citrobacter</taxon>
    </lineage>
</organism>
<keyword evidence="2" id="KW-0472">Membrane</keyword>
<reference evidence="3 4" key="1">
    <citation type="submission" date="2016-04" db="EMBL/GenBank/DDBJ databases">
        <authorList>
            <person name="Regsiter A."/>
            <person name="William W."/>
        </authorList>
    </citation>
    <scope>NUCLEOTIDE SEQUENCE [LARGE SCALE GENOMIC DNA]</scope>
    <source>
        <strain evidence="3 4">92</strain>
    </source>
</reference>
<dbReference type="InterPro" id="IPR022266">
    <property type="entry name" value="DtrJ-like"/>
</dbReference>
<feature type="compositionally biased region" description="Polar residues" evidence="1">
    <location>
        <begin position="18"/>
        <end position="27"/>
    </location>
</feature>
<dbReference type="Proteomes" id="UP000245995">
    <property type="component" value="Chromosome CITRO92"/>
</dbReference>
<feature type="transmembrane region" description="Helical" evidence="2">
    <location>
        <begin position="158"/>
        <end position="187"/>
    </location>
</feature>
<dbReference type="AlphaFoldDB" id="A0AAX2BHL3"/>
<name>A0AAX2BHL3_CITAM</name>
<evidence type="ECO:0000313" key="3">
    <source>
        <dbReference type="EMBL" id="SAZ38204.1"/>
    </source>
</evidence>
<feature type="region of interest" description="Disordered" evidence="1">
    <location>
        <begin position="1"/>
        <end position="27"/>
    </location>
</feature>
<proteinExistence type="predicted"/>
<keyword evidence="2" id="KW-1133">Transmembrane helix</keyword>
<evidence type="ECO:0000313" key="4">
    <source>
        <dbReference type="Proteomes" id="UP000245995"/>
    </source>
</evidence>
<keyword evidence="2" id="KW-0812">Transmembrane</keyword>
<sequence>MRHIRGGKMSQHDRDTANRSSPSRQKQSGPFGMLLWDLPVSLIGILLGSLLVSLLIEYACIAILWPDEGASHSYRVMVAESHWLSEGYTRSLLMAAPVETISRWVHTAWNWLFVDSGFSHWLQSFRETGQKGTGVIPTINRFGDSLIGWLGEYLQATLWVTLIFFIRVMILFLSLPLFGLVIITGIVEGLVRRDLRRYGAGYESSFVYHHAKRFIKPALYGPCMLYLAWPTAVWPNLLLLPSALLLGGVLAIVTASFKKYL</sequence>
<feature type="transmembrane region" description="Helical" evidence="2">
    <location>
        <begin position="34"/>
        <end position="65"/>
    </location>
</feature>
<dbReference type="Pfam" id="PF14348">
    <property type="entry name" value="DtrJ-like"/>
    <property type="match status" value="1"/>
</dbReference>
<evidence type="ECO:0008006" key="5">
    <source>
        <dbReference type="Google" id="ProtNLM"/>
    </source>
</evidence>
<accession>A0AAX2BHL3</accession>